<dbReference type="Gene3D" id="2.60.40.10">
    <property type="entry name" value="Immunoglobulins"/>
    <property type="match status" value="1"/>
</dbReference>
<protein>
    <submittedName>
        <fullName evidence="3">Beta-glucosidase</fullName>
    </submittedName>
</protein>
<dbReference type="Pfam" id="PF14310">
    <property type="entry name" value="Fn3-like"/>
    <property type="match status" value="1"/>
</dbReference>
<gene>
    <name evidence="3" type="ORF">AM1BK_14110</name>
</gene>
<organism evidence="3 4">
    <name type="scientific">Neobacillus kokaensis</name>
    <dbReference type="NCBI Taxonomy" id="2759023"/>
    <lineage>
        <taxon>Bacteria</taxon>
        <taxon>Bacillati</taxon>
        <taxon>Bacillota</taxon>
        <taxon>Bacilli</taxon>
        <taxon>Bacillales</taxon>
        <taxon>Bacillaceae</taxon>
        <taxon>Neobacillus</taxon>
    </lineage>
</organism>
<dbReference type="Pfam" id="PF01915">
    <property type="entry name" value="Glyco_hydro_3_C"/>
    <property type="match status" value="1"/>
</dbReference>
<comment type="caution">
    <text evidence="3">The sequence shown here is derived from an EMBL/GenBank/DDBJ whole genome shotgun (WGS) entry which is preliminary data.</text>
</comment>
<dbReference type="PANTHER" id="PTHR30620:SF123">
    <property type="entry name" value="BETA-XYLOSIDASE"/>
    <property type="match status" value="1"/>
</dbReference>
<dbReference type="SUPFAM" id="SSF52279">
    <property type="entry name" value="Beta-D-glucan exohydrolase, C-terminal domain"/>
    <property type="match status" value="1"/>
</dbReference>
<dbReference type="Gene3D" id="3.40.50.1700">
    <property type="entry name" value="Glycoside hydrolase family 3 C-terminal domain"/>
    <property type="match status" value="1"/>
</dbReference>
<dbReference type="Gene3D" id="3.20.20.300">
    <property type="entry name" value="Glycoside hydrolase, family 3, N-terminal domain"/>
    <property type="match status" value="1"/>
</dbReference>
<dbReference type="InterPro" id="IPR036881">
    <property type="entry name" value="Glyco_hydro_3_C_sf"/>
</dbReference>
<dbReference type="InterPro" id="IPR051915">
    <property type="entry name" value="Cellulose_Degrad_GH3"/>
</dbReference>
<dbReference type="PRINTS" id="PR00133">
    <property type="entry name" value="GLHYDRLASE3"/>
</dbReference>
<keyword evidence="4" id="KW-1185">Reference proteome</keyword>
<dbReference type="SUPFAM" id="SSF51445">
    <property type="entry name" value="(Trans)glycosidases"/>
    <property type="match status" value="1"/>
</dbReference>
<proteinExistence type="predicted"/>
<dbReference type="EMBL" id="BNDS01000004">
    <property type="protein sequence ID" value="GHH97868.1"/>
    <property type="molecule type" value="Genomic_DNA"/>
</dbReference>
<dbReference type="Proteomes" id="UP000637074">
    <property type="component" value="Unassembled WGS sequence"/>
</dbReference>
<dbReference type="InterPro" id="IPR013783">
    <property type="entry name" value="Ig-like_fold"/>
</dbReference>
<dbReference type="InterPro" id="IPR002772">
    <property type="entry name" value="Glyco_hydro_3_C"/>
</dbReference>
<dbReference type="Pfam" id="PF00933">
    <property type="entry name" value="Glyco_hydro_3"/>
    <property type="match status" value="1"/>
</dbReference>
<evidence type="ECO:0000259" key="2">
    <source>
        <dbReference type="SMART" id="SM01217"/>
    </source>
</evidence>
<name>A0ABQ3MYW0_9BACI</name>
<dbReference type="InterPro" id="IPR001764">
    <property type="entry name" value="Glyco_hydro_3_N"/>
</dbReference>
<feature type="domain" description="Fibronectin type III-like" evidence="2">
    <location>
        <begin position="683"/>
        <end position="752"/>
    </location>
</feature>
<reference evidence="3 4" key="1">
    <citation type="journal article" date="2022" name="Int. J. Syst. Evol. Microbiol.">
        <title>Neobacillus kokaensis sp. nov., isolated from soil.</title>
        <authorList>
            <person name="Yuki K."/>
            <person name="Matsubara H."/>
            <person name="Yamaguchi S."/>
        </authorList>
    </citation>
    <scope>NUCLEOTIDE SEQUENCE [LARGE SCALE GENOMIC DNA]</scope>
    <source>
        <strain evidence="3 4">LOB 377</strain>
    </source>
</reference>
<dbReference type="InterPro" id="IPR036962">
    <property type="entry name" value="Glyco_hydro_3_N_sf"/>
</dbReference>
<accession>A0ABQ3MYW0</accession>
<evidence type="ECO:0000256" key="1">
    <source>
        <dbReference type="ARBA" id="ARBA00022801"/>
    </source>
</evidence>
<dbReference type="PANTHER" id="PTHR30620">
    <property type="entry name" value="PERIPLASMIC BETA-GLUCOSIDASE-RELATED"/>
    <property type="match status" value="1"/>
</dbReference>
<dbReference type="InterPro" id="IPR017853">
    <property type="entry name" value="GH"/>
</dbReference>
<sequence length="762" mass="83963">MGKMLHSNNKLETIPEVEALLAKMTLKEKVGQVNQKMYGWEAFRKTETGYELTEKFKEHVRFGDGIGVLYGLFRSDPWSGIRYENGIPESESAEVANMIQQYIRDHTRLGIPVLLSEECSHGHQGLDSLITPVNLGAGAAWNPQLHEELMSVVAEQVRAKGAHLALVSTLDILRDPRWGRSEECFSEDPYLAARLTEAVVKGMQGDAGDLIPNGKMIAVLKHFAAQGNGTGGHNAAPASIGERELREIHLPPMRAAIQSGAAACMAAYNEIDGIPCHANGYLLNKILREEFGFKGAVMADGCALDLLVHLTQSREKAAALALESGVDISLWDNVYTTLEKAVDEGYVSVEKLNEAVRRVLTLKFKMGLFGNPFVDTKSSHNKELADKINLESARQSIVLLKNEGILPLKKDNKKIAVIGPNADAIYNQLGDYTPFQQEDRVITVLRGIRAIAGDAEVAYEKGCGIRSFDSEGMENAVRLARCSDIAIVVLGGSSARNFEAQFDMNGAIVNTTGEEEMDCGENVDVADLELGGHQLQLLQEIMKTGTPTVVVLIQGRPHAIPWIAEHAPAILSAWYPGQMGGRAIAEVIYGQVNPSGRLPVSIPRSSKQLPVFYNHKAEGYKKDYYDMSGSALFPFGFGLSYTEFKYDNLRYSAQTIQYDQLLGGQKFKVKLDVTNRGNYDGYDVIQLYVKAKGSSITRRAKELKGFKKVWIAAGEMKEVILELGAEELQIFSSQNKYELEKGSFEIEVGNPFDYLNATLEIR</sequence>
<keyword evidence="1" id="KW-0378">Hydrolase</keyword>
<evidence type="ECO:0000313" key="3">
    <source>
        <dbReference type="EMBL" id="GHH97868.1"/>
    </source>
</evidence>
<dbReference type="InterPro" id="IPR026891">
    <property type="entry name" value="Fn3-like"/>
</dbReference>
<dbReference type="SMART" id="SM01217">
    <property type="entry name" value="Fn3_like"/>
    <property type="match status" value="1"/>
</dbReference>
<evidence type="ECO:0000313" key="4">
    <source>
        <dbReference type="Proteomes" id="UP000637074"/>
    </source>
</evidence>